<evidence type="ECO:0000256" key="2">
    <source>
        <dbReference type="SAM" id="MobiDB-lite"/>
    </source>
</evidence>
<evidence type="ECO:0000313" key="4">
    <source>
        <dbReference type="Proteomes" id="UP001174909"/>
    </source>
</evidence>
<gene>
    <name evidence="3" type="ORF">GBAR_LOCUS8159</name>
</gene>
<sequence>MAEAPAVDETLKSCDVSGILDELVEAQNHSRVLGVKLLPPHEVEAIHRQYQDPKERLLQILLSFTRQNQPRPTWRVVVEALRSPSVNLPGLAARVEATHFPDSTATRDVLPETTTDTKESAANTTAGDDALKNPVVGLTALARTVEAANIPDSTATRDVVPKESAANTTTAAGYGHEIRTELSSQPATGLKPYRTSKEVKDDIDVLECEFNSLKKRAIELLEASKLGVEHVVYELTTLSSSEIDQYKVFLEEKLEKLRQSKNNLQLFGDLNLHWTYLSPHFLKNLVNKLSPLNELESDMKAYMNDLHIFRERTPLDIFCTVDKKYIKQPEGFSDVVVKFKEVKLTKGKLTLQDIEDFRQQYADCYQLREFAIMLKDEVKQKSFVVTFFVPDSVIEVLSAKVPRELLLKFGVTKLDVAGTCLYSEGAGHAVHVQPPTSTDEHAHKKALAKHVPERSQFVRERISRFEKPAEPRATPSKKQWRNTSSGERISFLKGAAPRSPAINQTEQIETAQIPAPTSTHDVGPQTTESVATSIIPSSNTDVPKTAGRESHADTSDAGKSRIASSTREKLSEKPTVPNQSQFTSRDVLDKMKELEKKFLAVKSDTIKSLETHHISVESVTDSLGSLSPDDISEHKMFSVDQMDVLEKADNQSMLIGQLDYNMDYLSYHLLDSIVDTFGLKEVKPQMEEYKSELMQFRMKTPLALFCQKQERKRIRLSPGFEEVVSKFDYTTDMTLEDVEQFRLAYASHYKLQEFAMMISAVRPGSFIVTWHVPSCIVEKLKTNVPKGILKKWFVATLTVAGTCVYHFHQTENSHSEQPLTIDSAASITEGAETEDYLFVEQPSDDLFCPVLKCFLLHPHLTSCCGKHLSQKAVADIRGKGGACPVCKTQSWSTMLDKHFQRQVNSQRICCRHDDRGCGWQGELAAFHHHVKSCPMKDGPPHD</sequence>
<protein>
    <submittedName>
        <fullName evidence="3">Uncharacterized protein</fullName>
    </submittedName>
</protein>
<feature type="region of interest" description="Disordered" evidence="2">
    <location>
        <begin position="106"/>
        <end position="129"/>
    </location>
</feature>
<feature type="coiled-coil region" evidence="1">
    <location>
        <begin position="196"/>
        <end position="223"/>
    </location>
</feature>
<dbReference type="Proteomes" id="UP001174909">
    <property type="component" value="Unassembled WGS sequence"/>
</dbReference>
<dbReference type="AlphaFoldDB" id="A0AA35RJP2"/>
<feature type="region of interest" description="Disordered" evidence="2">
    <location>
        <begin position="464"/>
        <end position="486"/>
    </location>
</feature>
<accession>A0AA35RJP2</accession>
<keyword evidence="1" id="KW-0175">Coiled coil</keyword>
<dbReference type="EMBL" id="CASHTH010001215">
    <property type="protein sequence ID" value="CAI8012765.1"/>
    <property type="molecule type" value="Genomic_DNA"/>
</dbReference>
<proteinExistence type="predicted"/>
<feature type="region of interest" description="Disordered" evidence="2">
    <location>
        <begin position="513"/>
        <end position="582"/>
    </location>
</feature>
<name>A0AA35RJP2_GEOBA</name>
<feature type="compositionally biased region" description="Basic and acidic residues" evidence="2">
    <location>
        <begin position="546"/>
        <end position="559"/>
    </location>
</feature>
<feature type="compositionally biased region" description="Polar residues" evidence="2">
    <location>
        <begin position="513"/>
        <end position="542"/>
    </location>
</feature>
<organism evidence="3 4">
    <name type="scientific">Geodia barretti</name>
    <name type="common">Barrett's horny sponge</name>
    <dbReference type="NCBI Taxonomy" id="519541"/>
    <lineage>
        <taxon>Eukaryota</taxon>
        <taxon>Metazoa</taxon>
        <taxon>Porifera</taxon>
        <taxon>Demospongiae</taxon>
        <taxon>Heteroscleromorpha</taxon>
        <taxon>Tetractinellida</taxon>
        <taxon>Astrophorina</taxon>
        <taxon>Geodiidae</taxon>
        <taxon>Geodia</taxon>
    </lineage>
</organism>
<evidence type="ECO:0000256" key="1">
    <source>
        <dbReference type="SAM" id="Coils"/>
    </source>
</evidence>
<dbReference type="InterPro" id="IPR013083">
    <property type="entry name" value="Znf_RING/FYVE/PHD"/>
</dbReference>
<evidence type="ECO:0000313" key="3">
    <source>
        <dbReference type="EMBL" id="CAI8012765.1"/>
    </source>
</evidence>
<dbReference type="Gene3D" id="3.30.40.10">
    <property type="entry name" value="Zinc/RING finger domain, C3HC4 (zinc finger)"/>
    <property type="match status" value="1"/>
</dbReference>
<dbReference type="SUPFAM" id="SSF57850">
    <property type="entry name" value="RING/U-box"/>
    <property type="match status" value="1"/>
</dbReference>
<reference evidence="3" key="1">
    <citation type="submission" date="2023-03" db="EMBL/GenBank/DDBJ databases">
        <authorList>
            <person name="Steffen K."/>
            <person name="Cardenas P."/>
        </authorList>
    </citation>
    <scope>NUCLEOTIDE SEQUENCE</scope>
</reference>
<keyword evidence="4" id="KW-1185">Reference proteome</keyword>
<comment type="caution">
    <text evidence="3">The sequence shown here is derived from an EMBL/GenBank/DDBJ whole genome shotgun (WGS) entry which is preliminary data.</text>
</comment>